<gene>
    <name evidence="1" type="ORF">Mbo4_018</name>
</gene>
<evidence type="ECO:0000313" key="1">
    <source>
        <dbReference type="EMBL" id="URG17508.1"/>
    </source>
</evidence>
<proteinExistence type="predicted"/>
<name>A0A9E7IGS3_9CAUD</name>
<sequence>MSNDPDIGIDGPVVQIFPEDREARFYHRCTDWSFENFGVSEVRLPLGDSGWRIVNENTISPSILCHNCGAHGFWTDGEWRNC</sequence>
<organism evidence="1 2">
    <name type="scientific">Rhodococcus phage Mbo4</name>
    <dbReference type="NCBI Taxonomy" id="2936912"/>
    <lineage>
        <taxon>Viruses</taxon>
        <taxon>Duplodnaviria</taxon>
        <taxon>Heunggongvirae</taxon>
        <taxon>Uroviricota</taxon>
        <taxon>Caudoviricetes</taxon>
        <taxon>Mboquatrovirus</taxon>
        <taxon>Mboquatrovirus Mbo4</taxon>
    </lineage>
</organism>
<keyword evidence="2" id="KW-1185">Reference proteome</keyword>
<accession>A0A9E7IGS3</accession>
<dbReference type="EMBL" id="ON191532">
    <property type="protein sequence ID" value="URG17508.1"/>
    <property type="molecule type" value="Genomic_DNA"/>
</dbReference>
<reference evidence="1" key="1">
    <citation type="submission" date="2022-04" db="EMBL/GenBank/DDBJ databases">
        <authorList>
            <person name="Hwangbo M."/>
            <person name="Wang B."/>
            <person name="Yang S.-H."/>
            <person name="Gill J.J."/>
            <person name="Chu K.-H."/>
            <person name="Young R."/>
        </authorList>
    </citation>
    <scope>NUCLEOTIDE SEQUENCE</scope>
</reference>
<evidence type="ECO:0000313" key="2">
    <source>
        <dbReference type="Proteomes" id="UP001057085"/>
    </source>
</evidence>
<protein>
    <submittedName>
        <fullName evidence="1">Uncharacterized protein</fullName>
    </submittedName>
</protein>
<dbReference type="Proteomes" id="UP001057085">
    <property type="component" value="Segment"/>
</dbReference>